<evidence type="ECO:0000313" key="1">
    <source>
        <dbReference type="EMBL" id="EHQ07661.1"/>
    </source>
</evidence>
<dbReference type="AlphaFoldDB" id="H2CEA6"/>
<dbReference type="HOGENOM" id="CLU_031037_0_0_12"/>
<evidence type="ECO:0000313" key="2">
    <source>
        <dbReference type="Proteomes" id="UP000005737"/>
    </source>
</evidence>
<dbReference type="EMBL" id="JH597773">
    <property type="protein sequence ID" value="EHQ07661.1"/>
    <property type="molecule type" value="Genomic_DNA"/>
</dbReference>
<sequence length="583" mass="66692">MILQRLNQYYERKLAEEDIAPPGYEYREIPYLIILTNKGAFVRFESQYLDEKRKRSRRYLVPKSVERSSNTNPNLLWDNAKYILKEPDKQAAFLVRLKSFRAYCDDDALDALIRLLGNNGDGWQKDPLYSEIIAEKNDPALTFKLDNDSDIICVRRRIMDSRFTNPYDFDEQFDNPSLPVDGFCIVDGNNASIAKIHPTITGVRETNQNRGNIVSFNKDKGAFDSFGKQQGFNAPISKKAAFAYTTALNTMLSSERRQRMYVGDTTIVFWGEKGSKLEEDGFLGLFTDPEHEKGRQKEAELQRLESLRFLLESPKSGKRPLDEETTGFYVLGLGPNSARISIRFWYEGSVAQTAANLRQYFQDLQIVKPEFESGFLSLKRLLRSTAVREEEKNIVPELSSRLFQAILRSEPFPRIVLDRALARIKADHSEFAERNLFPRVALIKAYLNRMGRTGRIPGFQEVTTDMDEENQNIGYNLGRFFAVLERAQEAANPGINTTIRDRYFTSACTRPGTVFPVLVNLSMHHVSKAGGGLEVYFEKLKAKVLGNVSRFPLVLSLEDQGHFALGYYHQRQAFFTKKEGGKE</sequence>
<keyword evidence="2" id="KW-1185">Reference proteome</keyword>
<dbReference type="InterPro" id="IPR010144">
    <property type="entry name" value="CRISPR-assoc_prot_Csd1-typ"/>
</dbReference>
<gene>
    <name evidence="1" type="ORF">Lepil_2996</name>
</gene>
<dbReference type="Pfam" id="PF09709">
    <property type="entry name" value="Cas_Csd1"/>
    <property type="match status" value="1"/>
</dbReference>
<dbReference type="CDD" id="cd09757">
    <property type="entry name" value="Cas8c_I-C"/>
    <property type="match status" value="1"/>
</dbReference>
<reference evidence="1 2" key="1">
    <citation type="submission" date="2011-10" db="EMBL/GenBank/DDBJ databases">
        <title>The Improved High-Quality Draft genome of Leptonema illini DSM 21528.</title>
        <authorList>
            <consortium name="US DOE Joint Genome Institute (JGI-PGF)"/>
            <person name="Lucas S."/>
            <person name="Copeland A."/>
            <person name="Lapidus A."/>
            <person name="Glavina del Rio T."/>
            <person name="Dalin E."/>
            <person name="Tice H."/>
            <person name="Bruce D."/>
            <person name="Goodwin L."/>
            <person name="Pitluck S."/>
            <person name="Peters L."/>
            <person name="Mikhailova N."/>
            <person name="Held B."/>
            <person name="Kyrpides N."/>
            <person name="Mavromatis K."/>
            <person name="Ivanova N."/>
            <person name="Markowitz V."/>
            <person name="Cheng J.-F."/>
            <person name="Hugenholtz P."/>
            <person name="Woyke T."/>
            <person name="Wu D."/>
            <person name="Gronow S."/>
            <person name="Wellnitz S."/>
            <person name="Brambilla E.-M."/>
            <person name="Klenk H.-P."/>
            <person name="Eisen J.A."/>
        </authorList>
    </citation>
    <scope>NUCLEOTIDE SEQUENCE [LARGE SCALE GENOMIC DNA]</scope>
    <source>
        <strain evidence="1 2">DSM 21528</strain>
    </source>
</reference>
<name>H2CEA6_9LEPT</name>
<dbReference type="RefSeq" id="WP_002773709.1">
    <property type="nucleotide sequence ID" value="NZ_JH597773.1"/>
</dbReference>
<protein>
    <submittedName>
        <fullName evidence="1">CRISPR-associated protein, Csd1 family</fullName>
    </submittedName>
</protein>
<dbReference type="NCBIfam" id="TIGR01863">
    <property type="entry name" value="cas_Csd1"/>
    <property type="match status" value="1"/>
</dbReference>
<organism evidence="1 2">
    <name type="scientific">Leptonema illini DSM 21528</name>
    <dbReference type="NCBI Taxonomy" id="929563"/>
    <lineage>
        <taxon>Bacteria</taxon>
        <taxon>Pseudomonadati</taxon>
        <taxon>Spirochaetota</taxon>
        <taxon>Spirochaetia</taxon>
        <taxon>Leptospirales</taxon>
        <taxon>Leptospiraceae</taxon>
        <taxon>Leptonema</taxon>
    </lineage>
</organism>
<dbReference type="STRING" id="183.GCA_002009735_04140"/>
<dbReference type="Proteomes" id="UP000005737">
    <property type="component" value="Unassembled WGS sequence"/>
</dbReference>
<accession>H2CEA6</accession>
<proteinExistence type="predicted"/>